<dbReference type="SMART" id="SM00943">
    <property type="entry name" value="Prim-Pol"/>
    <property type="match status" value="1"/>
</dbReference>
<dbReference type="SMART" id="SM00942">
    <property type="entry name" value="PriCT_1"/>
    <property type="match status" value="1"/>
</dbReference>
<evidence type="ECO:0000259" key="2">
    <source>
        <dbReference type="SMART" id="SM00942"/>
    </source>
</evidence>
<dbReference type="CDD" id="cd04859">
    <property type="entry name" value="Prim_Pol"/>
    <property type="match status" value="1"/>
</dbReference>
<dbReference type="Pfam" id="PF09250">
    <property type="entry name" value="Prim-Pol"/>
    <property type="match status" value="1"/>
</dbReference>
<evidence type="ECO:0000256" key="1">
    <source>
        <dbReference type="SAM" id="MobiDB-lite"/>
    </source>
</evidence>
<dbReference type="OrthoDB" id="3218228at2"/>
<dbReference type="RefSeq" id="WP_094407107.1">
    <property type="nucleotide sequence ID" value="NZ_NMVO01000018.1"/>
</dbReference>
<feature type="region of interest" description="Disordered" evidence="1">
    <location>
        <begin position="302"/>
        <end position="323"/>
    </location>
</feature>
<keyword evidence="5" id="KW-1185">Reference proteome</keyword>
<comment type="caution">
    <text evidence="4">The sequence shown here is derived from an EMBL/GenBank/DDBJ whole genome shotgun (WGS) entry which is preliminary data.</text>
</comment>
<evidence type="ECO:0000313" key="4">
    <source>
        <dbReference type="EMBL" id="OYO08846.1"/>
    </source>
</evidence>
<accession>A0A255G389</accession>
<organism evidence="4 5">
    <name type="scientific">Enemella evansiae</name>
    <dbReference type="NCBI Taxonomy" id="2016499"/>
    <lineage>
        <taxon>Bacteria</taxon>
        <taxon>Bacillati</taxon>
        <taxon>Actinomycetota</taxon>
        <taxon>Actinomycetes</taxon>
        <taxon>Propionibacteriales</taxon>
        <taxon>Propionibacteriaceae</taxon>
        <taxon>Enemella</taxon>
    </lineage>
</organism>
<feature type="domain" description="DNA primase/polymerase bifunctional N-terminal" evidence="3">
    <location>
        <begin position="38"/>
        <end position="204"/>
    </location>
</feature>
<dbReference type="InterPro" id="IPR015330">
    <property type="entry name" value="DNA_primase/pol_bifunc_N"/>
</dbReference>
<dbReference type="SUPFAM" id="SSF56747">
    <property type="entry name" value="Prim-pol domain"/>
    <property type="match status" value="1"/>
</dbReference>
<sequence length="323" mass="34705">MDEVRGAQVARGSTPSRASPVAAVLERLRRGAPLPAAAHGLAAAGVPVFPCVPGEKGPMVTYGYREASRNLRRVDGWWRWQPGANIGIPTGRFSGFVVVDIDVHGVDGYESAARAARAGLIPAPLAEVRTPTGGRHLYFPADPERVQRSWHVADAGVDFRGDGGYVVVAPSALVLGGRRVPYRVEAVSHRPASPVDADRLRDFLTPRPDPVPFPASRVDRSLDAGRLAAWVSRRMEGERNAGLFWATCRMAEQGTPPNDALSALGPAAVQTGLTEREITRTVGSAYRHVHSYGPRTRAPLRTEGQTLARATAQVSPRARTQVL</sequence>
<protein>
    <submittedName>
        <fullName evidence="4">DNA primase</fullName>
    </submittedName>
</protein>
<name>A0A255G389_9ACTN</name>
<dbReference type="AlphaFoldDB" id="A0A255G389"/>
<proteinExistence type="predicted"/>
<dbReference type="InterPro" id="IPR014820">
    <property type="entry name" value="PriCT_1"/>
</dbReference>
<reference evidence="4 5" key="1">
    <citation type="submission" date="2017-07" db="EMBL/GenBank/DDBJ databases">
        <title>Draft whole genome sequences of clinical Proprionibacteriaceae strains.</title>
        <authorList>
            <person name="Bernier A.-M."/>
            <person name="Bernard K."/>
            <person name="Domingo M.-C."/>
        </authorList>
    </citation>
    <scope>NUCLEOTIDE SEQUENCE [LARGE SCALE GENOMIC DNA]</scope>
    <source>
        <strain evidence="4 5">NML 030167</strain>
    </source>
</reference>
<gene>
    <name evidence="4" type="ORF">CGZ94_20350</name>
</gene>
<dbReference type="EMBL" id="NMVO01000018">
    <property type="protein sequence ID" value="OYO08846.1"/>
    <property type="molecule type" value="Genomic_DNA"/>
</dbReference>
<evidence type="ECO:0000259" key="3">
    <source>
        <dbReference type="SMART" id="SM00943"/>
    </source>
</evidence>
<evidence type="ECO:0000313" key="5">
    <source>
        <dbReference type="Proteomes" id="UP000215896"/>
    </source>
</evidence>
<feature type="domain" description="Primase C-terminal 1" evidence="2">
    <location>
        <begin position="228"/>
        <end position="291"/>
    </location>
</feature>
<dbReference type="Proteomes" id="UP000215896">
    <property type="component" value="Unassembled WGS sequence"/>
</dbReference>